<comment type="subcellular location">
    <subcellularLocation>
        <location evidence="1">Membrane</location>
        <topology evidence="1">Multi-pass membrane protein</topology>
    </subcellularLocation>
</comment>
<dbReference type="InterPro" id="IPR011701">
    <property type="entry name" value="MFS"/>
</dbReference>
<name>A0A0D2KA59_9EURO</name>
<feature type="transmembrane region" description="Helical" evidence="6">
    <location>
        <begin position="463"/>
        <end position="485"/>
    </location>
</feature>
<accession>A0A0D2KA59</accession>
<dbReference type="Gene3D" id="1.20.1250.20">
    <property type="entry name" value="MFS general substrate transporter like domains"/>
    <property type="match status" value="2"/>
</dbReference>
<evidence type="ECO:0000256" key="3">
    <source>
        <dbReference type="ARBA" id="ARBA00022692"/>
    </source>
</evidence>
<feature type="transmembrane region" description="Helical" evidence="6">
    <location>
        <begin position="433"/>
        <end position="451"/>
    </location>
</feature>
<dbReference type="Proteomes" id="UP000053411">
    <property type="component" value="Unassembled WGS sequence"/>
</dbReference>
<evidence type="ECO:0000313" key="8">
    <source>
        <dbReference type="EMBL" id="KIY00055.1"/>
    </source>
</evidence>
<dbReference type="InterPro" id="IPR020846">
    <property type="entry name" value="MFS_dom"/>
</dbReference>
<evidence type="ECO:0000256" key="1">
    <source>
        <dbReference type="ARBA" id="ARBA00004141"/>
    </source>
</evidence>
<dbReference type="GO" id="GO:0022857">
    <property type="term" value="F:transmembrane transporter activity"/>
    <property type="evidence" value="ECO:0007669"/>
    <property type="project" value="InterPro"/>
</dbReference>
<evidence type="ECO:0000259" key="7">
    <source>
        <dbReference type="PROSITE" id="PS50850"/>
    </source>
</evidence>
<evidence type="ECO:0000256" key="2">
    <source>
        <dbReference type="ARBA" id="ARBA00022448"/>
    </source>
</evidence>
<dbReference type="GO" id="GO:0016020">
    <property type="term" value="C:membrane"/>
    <property type="evidence" value="ECO:0007669"/>
    <property type="project" value="UniProtKB-SubCell"/>
</dbReference>
<dbReference type="PROSITE" id="PS50850">
    <property type="entry name" value="MFS"/>
    <property type="match status" value="1"/>
</dbReference>
<dbReference type="SUPFAM" id="SSF103473">
    <property type="entry name" value="MFS general substrate transporter"/>
    <property type="match status" value="1"/>
</dbReference>
<keyword evidence="2" id="KW-0813">Transport</keyword>
<protein>
    <recommendedName>
        <fullName evidence="7">Major facilitator superfamily (MFS) profile domain-containing protein</fullName>
    </recommendedName>
</protein>
<organism evidence="8 9">
    <name type="scientific">Fonsecaea multimorphosa CBS 102226</name>
    <dbReference type="NCBI Taxonomy" id="1442371"/>
    <lineage>
        <taxon>Eukaryota</taxon>
        <taxon>Fungi</taxon>
        <taxon>Dikarya</taxon>
        <taxon>Ascomycota</taxon>
        <taxon>Pezizomycotina</taxon>
        <taxon>Eurotiomycetes</taxon>
        <taxon>Chaetothyriomycetidae</taxon>
        <taxon>Chaetothyriales</taxon>
        <taxon>Herpotrichiellaceae</taxon>
        <taxon>Fonsecaea</taxon>
    </lineage>
</organism>
<keyword evidence="4 6" id="KW-1133">Transmembrane helix</keyword>
<dbReference type="RefSeq" id="XP_016634177.1">
    <property type="nucleotide sequence ID" value="XM_016774250.1"/>
</dbReference>
<feature type="transmembrane region" description="Helical" evidence="6">
    <location>
        <begin position="174"/>
        <end position="194"/>
    </location>
</feature>
<feature type="transmembrane region" description="Helical" evidence="6">
    <location>
        <begin position="400"/>
        <end position="421"/>
    </location>
</feature>
<dbReference type="VEuPathDB" id="FungiDB:Z520_03740"/>
<feature type="transmembrane region" description="Helical" evidence="6">
    <location>
        <begin position="370"/>
        <end position="388"/>
    </location>
</feature>
<dbReference type="PANTHER" id="PTHR43791">
    <property type="entry name" value="PERMEASE-RELATED"/>
    <property type="match status" value="1"/>
</dbReference>
<gene>
    <name evidence="8" type="ORF">Z520_03740</name>
</gene>
<dbReference type="EMBL" id="KN848067">
    <property type="protein sequence ID" value="KIY00055.1"/>
    <property type="molecule type" value="Genomic_DNA"/>
</dbReference>
<dbReference type="Pfam" id="PF07690">
    <property type="entry name" value="MFS_1"/>
    <property type="match status" value="1"/>
</dbReference>
<dbReference type="OrthoDB" id="6730379at2759"/>
<dbReference type="InterPro" id="IPR036259">
    <property type="entry name" value="MFS_trans_sf"/>
</dbReference>
<feature type="transmembrane region" description="Helical" evidence="6">
    <location>
        <begin position="237"/>
        <end position="257"/>
    </location>
</feature>
<feature type="transmembrane region" description="Helical" evidence="6">
    <location>
        <begin position="115"/>
        <end position="133"/>
    </location>
</feature>
<keyword evidence="9" id="KW-1185">Reference proteome</keyword>
<dbReference type="PANTHER" id="PTHR43791:SF55">
    <property type="entry name" value="TRANSPORTER, PUTATIVE (AFU_ORTHOLOGUE AFUA_6G01820)-RELATED"/>
    <property type="match status" value="1"/>
</dbReference>
<sequence length="523" mass="57351">MSKSPELRSQIDVAHEKSLEPGNGGHDDNLELHLHDVGAKYATTADETEFTTAAQRRYLRRIDMLLMPILFISWGLQYADKSILNSAAQFGIVEDLDLATVVMVDGKPTASLKKFSYAVMLFYWGYFTGVLPATYLAQRIPIGKFVGVSIVVWGLVTMSTALVSSYSGLMVNRFFLGVSECTPAPAFSLITAMWYTREEQPLRIAIWYSASGMGSLLAGIAFYGIGHIHGSLHPWKYQYLILGGVTVLWGIVVVCFLPDNPMKARFLTEDERVLAVKRIRASQTGIENSVFKHYQFKEALLDPKTWLLVLTAFTITLVNGALSGFGSILIRSFGFSAFPSVLLSGSAGAVVVVSLLTFGTIALYCRNQRINIFIVTSLLVIAGCVMIWKSSWKNLGVPLGGFYLLSFFAVAYVMLLSLMTANTAGHTKKATTSGLVWASTVVSNAVGPLLVKTTEASEHYPSLVEPILAVLALSVGMMGALRAYVYMQNKARDAKGTVTESDLSETAFADMTDRENPNFRYSW</sequence>
<evidence type="ECO:0000256" key="5">
    <source>
        <dbReference type="ARBA" id="ARBA00023136"/>
    </source>
</evidence>
<feature type="transmembrane region" description="Helical" evidence="6">
    <location>
        <begin position="145"/>
        <end position="168"/>
    </location>
</feature>
<evidence type="ECO:0000256" key="6">
    <source>
        <dbReference type="SAM" id="Phobius"/>
    </source>
</evidence>
<reference evidence="8 9" key="1">
    <citation type="submission" date="2015-01" db="EMBL/GenBank/DDBJ databases">
        <title>The Genome Sequence of Fonsecaea multimorphosa CBS 102226.</title>
        <authorList>
            <consortium name="The Broad Institute Genomics Platform"/>
            <person name="Cuomo C."/>
            <person name="de Hoog S."/>
            <person name="Gorbushina A."/>
            <person name="Stielow B."/>
            <person name="Teixiera M."/>
            <person name="Abouelleil A."/>
            <person name="Chapman S.B."/>
            <person name="Priest M."/>
            <person name="Young S.K."/>
            <person name="Wortman J."/>
            <person name="Nusbaum C."/>
            <person name="Birren B."/>
        </authorList>
    </citation>
    <scope>NUCLEOTIDE SEQUENCE [LARGE SCALE GENOMIC DNA]</scope>
    <source>
        <strain evidence="8 9">CBS 102226</strain>
    </source>
</reference>
<evidence type="ECO:0000256" key="4">
    <source>
        <dbReference type="ARBA" id="ARBA00022989"/>
    </source>
</evidence>
<feature type="transmembrane region" description="Helical" evidence="6">
    <location>
        <begin position="62"/>
        <end position="79"/>
    </location>
</feature>
<proteinExistence type="predicted"/>
<keyword evidence="3 6" id="KW-0812">Transmembrane</keyword>
<dbReference type="GeneID" id="27709486"/>
<evidence type="ECO:0000313" key="9">
    <source>
        <dbReference type="Proteomes" id="UP000053411"/>
    </source>
</evidence>
<feature type="transmembrane region" description="Helical" evidence="6">
    <location>
        <begin position="306"/>
        <end position="330"/>
    </location>
</feature>
<feature type="domain" description="Major facilitator superfamily (MFS) profile" evidence="7">
    <location>
        <begin position="66"/>
        <end position="491"/>
    </location>
</feature>
<dbReference type="AlphaFoldDB" id="A0A0D2KA59"/>
<feature type="transmembrane region" description="Helical" evidence="6">
    <location>
        <begin position="206"/>
        <end position="225"/>
    </location>
</feature>
<keyword evidence="5 6" id="KW-0472">Membrane</keyword>
<feature type="transmembrane region" description="Helical" evidence="6">
    <location>
        <begin position="342"/>
        <end position="363"/>
    </location>
</feature>